<proteinExistence type="predicted"/>
<accession>A0A0M3HGS7</accession>
<protein>
    <submittedName>
        <fullName evidence="2">PK_Tyr_Ser-Thr domain-containing protein</fullName>
    </submittedName>
</protein>
<evidence type="ECO:0000313" key="2">
    <source>
        <dbReference type="WBParaSite" id="ALUE_0000072201-mRNA-1"/>
    </source>
</evidence>
<keyword evidence="1" id="KW-1185">Reference proteome</keyword>
<dbReference type="AlphaFoldDB" id="A0A0M3HGS7"/>
<name>A0A0M3HGS7_ASCLU</name>
<dbReference type="Proteomes" id="UP000036681">
    <property type="component" value="Unplaced"/>
</dbReference>
<sequence>MLHCWQDKPAERPTFTEIQEKLNDLYELPGRDNTSQYYLKFDRSAEYYNLIEEGNIESANVNKEESSSAITSKIFINNKRHLMHDRDTIVNRVTNDDLCQGDMLIEENECFIYVKHLSGPKEDRLS</sequence>
<reference evidence="2" key="1">
    <citation type="submission" date="2017-02" db="UniProtKB">
        <authorList>
            <consortium name="WormBaseParasite"/>
        </authorList>
    </citation>
    <scope>IDENTIFICATION</scope>
</reference>
<evidence type="ECO:0000313" key="1">
    <source>
        <dbReference type="Proteomes" id="UP000036681"/>
    </source>
</evidence>
<dbReference type="WBParaSite" id="ALUE_0000072201-mRNA-1">
    <property type="protein sequence ID" value="ALUE_0000072201-mRNA-1"/>
    <property type="gene ID" value="ALUE_0000072201"/>
</dbReference>
<organism evidence="1 2">
    <name type="scientific">Ascaris lumbricoides</name>
    <name type="common">Giant roundworm</name>
    <dbReference type="NCBI Taxonomy" id="6252"/>
    <lineage>
        <taxon>Eukaryota</taxon>
        <taxon>Metazoa</taxon>
        <taxon>Ecdysozoa</taxon>
        <taxon>Nematoda</taxon>
        <taxon>Chromadorea</taxon>
        <taxon>Rhabditida</taxon>
        <taxon>Spirurina</taxon>
        <taxon>Ascaridomorpha</taxon>
        <taxon>Ascaridoidea</taxon>
        <taxon>Ascarididae</taxon>
        <taxon>Ascaris</taxon>
    </lineage>
</organism>